<dbReference type="EMBL" id="GBXM01094501">
    <property type="protein sequence ID" value="JAH14076.1"/>
    <property type="molecule type" value="Transcribed_RNA"/>
</dbReference>
<evidence type="ECO:0000313" key="1">
    <source>
        <dbReference type="EMBL" id="JAH14076.1"/>
    </source>
</evidence>
<proteinExistence type="predicted"/>
<dbReference type="AlphaFoldDB" id="A0A0E9QB17"/>
<protein>
    <submittedName>
        <fullName evidence="1">Uncharacterized protein</fullName>
    </submittedName>
</protein>
<reference evidence="1" key="1">
    <citation type="submission" date="2014-11" db="EMBL/GenBank/DDBJ databases">
        <authorList>
            <person name="Amaro Gonzalez C."/>
        </authorList>
    </citation>
    <scope>NUCLEOTIDE SEQUENCE</scope>
</reference>
<name>A0A0E9QB17_ANGAN</name>
<sequence>MTREQCLAFTTNGKKNKKTLKEYSSGSISEGFSISDPRYGVHCFLQNCAK</sequence>
<accession>A0A0E9QB17</accession>
<reference evidence="1" key="2">
    <citation type="journal article" date="2015" name="Fish Shellfish Immunol.">
        <title>Early steps in the European eel (Anguilla anguilla)-Vibrio vulnificus interaction in the gills: Role of the RtxA13 toxin.</title>
        <authorList>
            <person name="Callol A."/>
            <person name="Pajuelo D."/>
            <person name="Ebbesson L."/>
            <person name="Teles M."/>
            <person name="MacKenzie S."/>
            <person name="Amaro C."/>
        </authorList>
    </citation>
    <scope>NUCLEOTIDE SEQUENCE</scope>
</reference>
<organism evidence="1">
    <name type="scientific">Anguilla anguilla</name>
    <name type="common">European freshwater eel</name>
    <name type="synonym">Muraena anguilla</name>
    <dbReference type="NCBI Taxonomy" id="7936"/>
    <lineage>
        <taxon>Eukaryota</taxon>
        <taxon>Metazoa</taxon>
        <taxon>Chordata</taxon>
        <taxon>Craniata</taxon>
        <taxon>Vertebrata</taxon>
        <taxon>Euteleostomi</taxon>
        <taxon>Actinopterygii</taxon>
        <taxon>Neopterygii</taxon>
        <taxon>Teleostei</taxon>
        <taxon>Anguilliformes</taxon>
        <taxon>Anguillidae</taxon>
        <taxon>Anguilla</taxon>
    </lineage>
</organism>